<organism evidence="6">
    <name type="scientific">Pundamilia nyererei</name>
    <dbReference type="NCBI Taxonomy" id="303518"/>
    <lineage>
        <taxon>Eukaryota</taxon>
        <taxon>Metazoa</taxon>
        <taxon>Chordata</taxon>
        <taxon>Craniata</taxon>
        <taxon>Vertebrata</taxon>
        <taxon>Euteleostomi</taxon>
        <taxon>Actinopterygii</taxon>
        <taxon>Neopterygii</taxon>
        <taxon>Teleostei</taxon>
        <taxon>Neoteleostei</taxon>
        <taxon>Acanthomorphata</taxon>
        <taxon>Ovalentaria</taxon>
        <taxon>Cichlomorphae</taxon>
        <taxon>Cichliformes</taxon>
        <taxon>Cichlidae</taxon>
        <taxon>African cichlids</taxon>
        <taxon>Pseudocrenilabrinae</taxon>
        <taxon>Haplochromini</taxon>
        <taxon>Pundamilia</taxon>
    </lineage>
</organism>
<feature type="compositionally biased region" description="Polar residues" evidence="4">
    <location>
        <begin position="432"/>
        <end position="449"/>
    </location>
</feature>
<feature type="compositionally biased region" description="Basic and acidic residues" evidence="4">
    <location>
        <begin position="1"/>
        <end position="12"/>
    </location>
</feature>
<protein>
    <submittedName>
        <fullName evidence="6">Lebercilin LCA5</fullName>
    </submittedName>
</protein>
<proteinExistence type="inferred from homology"/>
<feature type="region of interest" description="Disordered" evidence="4">
    <location>
        <begin position="352"/>
        <end position="391"/>
    </location>
</feature>
<comment type="similarity">
    <text evidence="1">Belongs to the LCA5 family.</text>
</comment>
<evidence type="ECO:0000313" key="6">
    <source>
        <dbReference type="Ensembl" id="ENSPNYP00000008428.1"/>
    </source>
</evidence>
<dbReference type="PANTHER" id="PTHR16650">
    <property type="entry name" value="C21ORF13-RELATED"/>
    <property type="match status" value="1"/>
</dbReference>
<dbReference type="GO" id="GO:0045494">
    <property type="term" value="P:photoreceptor cell maintenance"/>
    <property type="evidence" value="ECO:0007669"/>
    <property type="project" value="Ensembl"/>
</dbReference>
<feature type="compositionally biased region" description="Basic and acidic residues" evidence="4">
    <location>
        <begin position="364"/>
        <end position="373"/>
    </location>
</feature>
<feature type="domain" description="Lebercilin" evidence="5">
    <location>
        <begin position="115"/>
        <end position="301"/>
    </location>
</feature>
<feature type="region of interest" description="Disordered" evidence="4">
    <location>
        <begin position="1"/>
        <end position="110"/>
    </location>
</feature>
<evidence type="ECO:0000256" key="4">
    <source>
        <dbReference type="SAM" id="MobiDB-lite"/>
    </source>
</evidence>
<sequence>MHSEDTKVDSGDVRSITRTWHSDPDRDRMSEGEGSKSGGSFYSENYENESHSECSVSPYSRSRTPSPTPHRGVRAKRISGSPLHKTGGHPLTQQYQRGVRSHSKESTPPKDLDLVTKRMLSARLLKINELRNALSELQQRTDELQKENRILRQLQVRQEKALQRYDDTESEISQLLSRHSNEIHVLRERLRRTQERERKAERQLRDTEERFQRGQATISRLKKLVEQRDLGAREELSRRLEEEKLRAQEAERKLKEVERSMELRNSSYQRQLVAEKKKTLSTQEEIRALQEELERLNNKLKVHQSGLLISNDSALCNGMVRNMLSKSDFILFPHIVPSRSSSKAIQTEGRMLSLDFPTPPPAITDKEKDEEGQKWTSSLFNQNGDDNYKKHGHVQGEVERWNQEALACQQASEEARRKKEQLLAKMREIDSQKQGAQDSLFASSPSESNKGLGEHSSPRPPEQRNHNSSIFSLTNSEEPDAVTAGIGRRALRSQISSDDLAFGGYAPSFVHSTFRGSSEKVQGKDRKSSLMHQLFGPQATAVGDGANTFNKLELLNSPPTTNGVRSRRDGLLNFNSGSPTAPAASFSTLHVADSRPAIRAITSFEDEIEELTL</sequence>
<dbReference type="InterPro" id="IPR028933">
    <property type="entry name" value="Lebercilin_dom"/>
</dbReference>
<evidence type="ECO:0000256" key="2">
    <source>
        <dbReference type="ARBA" id="ARBA00023054"/>
    </source>
</evidence>
<feature type="compositionally biased region" description="Polar residues" evidence="4">
    <location>
        <begin position="466"/>
        <end position="476"/>
    </location>
</feature>
<feature type="compositionally biased region" description="Basic and acidic residues" evidence="4">
    <location>
        <begin position="20"/>
        <end position="34"/>
    </location>
</feature>
<evidence type="ECO:0000256" key="3">
    <source>
        <dbReference type="SAM" id="Coils"/>
    </source>
</evidence>
<feature type="coiled-coil region" evidence="3">
    <location>
        <begin position="120"/>
        <end position="306"/>
    </location>
</feature>
<accession>A0A3B4FEM1</accession>
<reference evidence="6" key="1">
    <citation type="submission" date="2023-09" db="UniProtKB">
        <authorList>
            <consortium name="Ensembl"/>
        </authorList>
    </citation>
    <scope>IDENTIFICATION</scope>
</reference>
<feature type="region of interest" description="Disordered" evidence="4">
    <location>
        <begin position="429"/>
        <end position="481"/>
    </location>
</feature>
<dbReference type="GO" id="GO:0042073">
    <property type="term" value="P:intraciliary transport"/>
    <property type="evidence" value="ECO:0007669"/>
    <property type="project" value="TreeGrafter"/>
</dbReference>
<dbReference type="STRING" id="303518.ENSPNYP00000008428"/>
<name>A0A3B4FEM1_9CICH</name>
<evidence type="ECO:0000256" key="1">
    <source>
        <dbReference type="ARBA" id="ARBA00010229"/>
    </source>
</evidence>
<dbReference type="GeneTree" id="ENSGT00560000077266"/>
<dbReference type="Pfam" id="PF15619">
    <property type="entry name" value="Lebercilin"/>
    <property type="match status" value="1"/>
</dbReference>
<keyword evidence="2 3" id="KW-0175">Coiled coil</keyword>
<dbReference type="InterPro" id="IPR026188">
    <property type="entry name" value="Lebercilin-like"/>
</dbReference>
<feature type="compositionally biased region" description="Basic and acidic residues" evidence="4">
    <location>
        <begin position="452"/>
        <end position="465"/>
    </location>
</feature>
<dbReference type="GO" id="GO:0035845">
    <property type="term" value="P:photoreceptor cell outer segment organization"/>
    <property type="evidence" value="ECO:0007669"/>
    <property type="project" value="Ensembl"/>
</dbReference>
<dbReference type="GO" id="GO:0005930">
    <property type="term" value="C:axoneme"/>
    <property type="evidence" value="ECO:0007669"/>
    <property type="project" value="TreeGrafter"/>
</dbReference>
<evidence type="ECO:0000259" key="5">
    <source>
        <dbReference type="Pfam" id="PF15619"/>
    </source>
</evidence>
<dbReference type="PANTHER" id="PTHR16650:SF10">
    <property type="entry name" value="LEBERCILIN"/>
    <property type="match status" value="1"/>
</dbReference>
<dbReference type="Ensembl" id="ENSPNYT00000008629.1">
    <property type="protein sequence ID" value="ENSPNYP00000008428.1"/>
    <property type="gene ID" value="ENSPNYG00000006437.1"/>
</dbReference>
<feature type="compositionally biased region" description="Polar residues" evidence="4">
    <location>
        <begin position="374"/>
        <end position="385"/>
    </location>
</feature>
<dbReference type="AlphaFoldDB" id="A0A3B4FEM1"/>